<protein>
    <recommendedName>
        <fullName evidence="3">VWFA domain-containing protein</fullName>
    </recommendedName>
</protein>
<organism evidence="4 5">
    <name type="scientific">Streptomyces griseofuscus</name>
    <dbReference type="NCBI Taxonomy" id="146922"/>
    <lineage>
        <taxon>Bacteria</taxon>
        <taxon>Bacillati</taxon>
        <taxon>Actinomycetota</taxon>
        <taxon>Actinomycetes</taxon>
        <taxon>Kitasatosporales</taxon>
        <taxon>Streptomycetaceae</taxon>
        <taxon>Streptomyces</taxon>
    </lineage>
</organism>
<keyword evidence="5" id="KW-1185">Reference proteome</keyword>
<dbReference type="SMART" id="SM00327">
    <property type="entry name" value="VWA"/>
    <property type="match status" value="1"/>
</dbReference>
<dbReference type="Gene3D" id="3.40.50.410">
    <property type="entry name" value="von Willebrand factor, type A domain"/>
    <property type="match status" value="1"/>
</dbReference>
<accession>A0A3R8QHP1</accession>
<dbReference type="InterPro" id="IPR036465">
    <property type="entry name" value="vWFA_dom_sf"/>
</dbReference>
<dbReference type="RefSeq" id="WP_125213576.1">
    <property type="nucleotide sequence ID" value="NZ_PDES01000006.1"/>
</dbReference>
<evidence type="ECO:0000256" key="2">
    <source>
        <dbReference type="SAM" id="SignalP"/>
    </source>
</evidence>
<comment type="caution">
    <text evidence="4">The sequence shown here is derived from an EMBL/GenBank/DDBJ whole genome shotgun (WGS) entry which is preliminary data.</text>
</comment>
<evidence type="ECO:0000256" key="1">
    <source>
        <dbReference type="SAM" id="MobiDB-lite"/>
    </source>
</evidence>
<evidence type="ECO:0000313" key="5">
    <source>
        <dbReference type="Proteomes" id="UP000276379"/>
    </source>
</evidence>
<keyword evidence="2" id="KW-0732">Signal</keyword>
<dbReference type="EMBL" id="PDES01000006">
    <property type="protein sequence ID" value="RRQ86222.1"/>
    <property type="molecule type" value="Genomic_DNA"/>
</dbReference>
<feature type="domain" description="VWFA" evidence="3">
    <location>
        <begin position="196"/>
        <end position="407"/>
    </location>
</feature>
<dbReference type="InterPro" id="IPR002035">
    <property type="entry name" value="VWF_A"/>
</dbReference>
<reference evidence="4 5" key="1">
    <citation type="submission" date="2017-10" db="EMBL/GenBank/DDBJ databases">
        <title>Draft genome of actinobacteria isolated from guarana (Paullinia cupana (Mart.) Ducke.</title>
        <authorList>
            <person name="Siqueira K.A."/>
            <person name="Liotti R.G."/>
            <person name="Mendes T.A."/>
            <person name="Soares M.A."/>
        </authorList>
    </citation>
    <scope>NUCLEOTIDE SEQUENCE [LARGE SCALE GENOMIC DNA]</scope>
    <source>
        <strain evidence="4 5">199</strain>
    </source>
</reference>
<feature type="signal peptide" evidence="2">
    <location>
        <begin position="1"/>
        <end position="25"/>
    </location>
</feature>
<sequence length="675" mass="68764">MNHRIRLAAAGAFALVLAAVPAAGAAAPGAAAHRVVPVPGPDSTVVTVRTGGDRAATDVPAPLAGVRLALFAAPDATQPIDADWARCTSDADGDCSFVVPDTGAGEDNNGRVLRVGQTGAPAGWYTNPVLRTGPGSGSNSVASPYRFRTPALLGGATYRSTREFMYSTDNGLPTRSGGVWQTSRDNPPLSSSCGLDVALVLDLSASVGSQLPALKNAADAFTDALTGTPSRLALFSFDQESPSTSVGVNYPQLQSVSTPAGAAAFKSRYADWTLGRGTNWDRALWAVARAPEHYDAAVVLTDGNPTRFGSLHGDGANTHFIDVENGIFSANSVKAEDTRVIALGVGKGVEGVSGLNLRAISGPTGFDGGNTATADYFQTADYGQAGQELRALALGNCTGTLNVVKQIVPPGTTGEDVAGAEPAGPGWTFGASTTTPGVTGLPASETTGADGTGTVTFTPSFGTNEQAAVTVGEAQHPGYELVTQGGRNAVCTDLDTGADVPVENTATASGPGFTVDVPRQDAVSCTVYNRAAEEEEPADVTVDKVWDVDGHRYPDGSQPDGLSAELTLTGPGVTPATPQPWGVARPGYSVGDAVTVAEDVRTEGSECTVTRSEVTGVDGATVHLPLPHTTVLTGPHRHLTVTNTVTCRPGGDHGSDHDGGYGDDGDGSGGHGYGR</sequence>
<feature type="chain" id="PRO_5018550478" description="VWFA domain-containing protein" evidence="2">
    <location>
        <begin position="26"/>
        <end position="675"/>
    </location>
</feature>
<dbReference type="CDD" id="cd00198">
    <property type="entry name" value="vWFA"/>
    <property type="match status" value="1"/>
</dbReference>
<name>A0A3R8QHP1_9ACTN</name>
<evidence type="ECO:0000259" key="3">
    <source>
        <dbReference type="PROSITE" id="PS50234"/>
    </source>
</evidence>
<feature type="compositionally biased region" description="Basic and acidic residues" evidence="1">
    <location>
        <begin position="650"/>
        <end position="660"/>
    </location>
</feature>
<proteinExistence type="predicted"/>
<dbReference type="PROSITE" id="PS50234">
    <property type="entry name" value="VWFA"/>
    <property type="match status" value="1"/>
</dbReference>
<dbReference type="Proteomes" id="UP000276379">
    <property type="component" value="Unassembled WGS sequence"/>
</dbReference>
<dbReference type="AlphaFoldDB" id="A0A3R8QHP1"/>
<gene>
    <name evidence="4" type="ORF">CQW44_15070</name>
</gene>
<feature type="region of interest" description="Disordered" evidence="1">
    <location>
        <begin position="646"/>
        <end position="675"/>
    </location>
</feature>
<dbReference type="SUPFAM" id="SSF53300">
    <property type="entry name" value="vWA-like"/>
    <property type="match status" value="1"/>
</dbReference>
<evidence type="ECO:0000313" key="4">
    <source>
        <dbReference type="EMBL" id="RRQ86222.1"/>
    </source>
</evidence>